<dbReference type="InterPro" id="IPR019207">
    <property type="entry name" value="DUF2092"/>
</dbReference>
<dbReference type="InterPro" id="IPR013766">
    <property type="entry name" value="Thioredoxin_domain"/>
</dbReference>
<dbReference type="InterPro" id="IPR036249">
    <property type="entry name" value="Thioredoxin-like_sf"/>
</dbReference>
<evidence type="ECO:0000313" key="2">
    <source>
        <dbReference type="EMBL" id="TWT94357.1"/>
    </source>
</evidence>
<dbReference type="SUPFAM" id="SSF52833">
    <property type="entry name" value="Thioredoxin-like"/>
    <property type="match status" value="1"/>
</dbReference>
<dbReference type="PANTHER" id="PTHR42852:SF17">
    <property type="entry name" value="THIOREDOXIN-LIKE PROTEIN HI_1115"/>
    <property type="match status" value="1"/>
</dbReference>
<dbReference type="EMBL" id="SJPM01000008">
    <property type="protein sequence ID" value="TWT94357.1"/>
    <property type="molecule type" value="Genomic_DNA"/>
</dbReference>
<dbReference type="OrthoDB" id="261881at2"/>
<evidence type="ECO:0000313" key="3">
    <source>
        <dbReference type="Proteomes" id="UP000316213"/>
    </source>
</evidence>
<dbReference type="PROSITE" id="PS51352">
    <property type="entry name" value="THIOREDOXIN_2"/>
    <property type="match status" value="1"/>
</dbReference>
<feature type="domain" description="Thioredoxin" evidence="1">
    <location>
        <begin position="289"/>
        <end position="431"/>
    </location>
</feature>
<dbReference type="InterPro" id="IPR050553">
    <property type="entry name" value="Thioredoxin_ResA/DsbE_sf"/>
</dbReference>
<dbReference type="RefSeq" id="WP_146579257.1">
    <property type="nucleotide sequence ID" value="NZ_SJPM01000008.1"/>
</dbReference>
<dbReference type="GO" id="GO:0016491">
    <property type="term" value="F:oxidoreductase activity"/>
    <property type="evidence" value="ECO:0007669"/>
    <property type="project" value="InterPro"/>
</dbReference>
<dbReference type="Proteomes" id="UP000316213">
    <property type="component" value="Unassembled WGS sequence"/>
</dbReference>
<dbReference type="AlphaFoldDB" id="A0A5C6A4Q7"/>
<gene>
    <name evidence="2" type="primary">resA_3</name>
    <name evidence="2" type="ORF">Pla100_39690</name>
</gene>
<reference evidence="2 3" key="1">
    <citation type="submission" date="2019-02" db="EMBL/GenBank/DDBJ databases">
        <title>Deep-cultivation of Planctomycetes and their phenomic and genomic characterization uncovers novel biology.</title>
        <authorList>
            <person name="Wiegand S."/>
            <person name="Jogler M."/>
            <person name="Boedeker C."/>
            <person name="Pinto D."/>
            <person name="Vollmers J."/>
            <person name="Rivas-Marin E."/>
            <person name="Kohn T."/>
            <person name="Peeters S.H."/>
            <person name="Heuer A."/>
            <person name="Rast P."/>
            <person name="Oberbeckmann S."/>
            <person name="Bunk B."/>
            <person name="Jeske O."/>
            <person name="Meyerdierks A."/>
            <person name="Storesund J.E."/>
            <person name="Kallscheuer N."/>
            <person name="Luecker S."/>
            <person name="Lage O.M."/>
            <person name="Pohl T."/>
            <person name="Merkel B.J."/>
            <person name="Hornburger P."/>
            <person name="Mueller R.-W."/>
            <person name="Bruemmer F."/>
            <person name="Labrenz M."/>
            <person name="Spormann A.M."/>
            <person name="Op Den Camp H."/>
            <person name="Overmann J."/>
            <person name="Amann R."/>
            <person name="Jetten M.S.M."/>
            <person name="Mascher T."/>
            <person name="Medema M.H."/>
            <person name="Devos D.P."/>
            <person name="Kaster A.-K."/>
            <person name="Ovreas L."/>
            <person name="Rohde M."/>
            <person name="Galperin M.Y."/>
            <person name="Jogler C."/>
        </authorList>
    </citation>
    <scope>NUCLEOTIDE SEQUENCE [LARGE SCALE GENOMIC DNA]</scope>
    <source>
        <strain evidence="2 3">Pla100</strain>
    </source>
</reference>
<proteinExistence type="predicted"/>
<dbReference type="Pfam" id="PF08534">
    <property type="entry name" value="Redoxin"/>
    <property type="match status" value="1"/>
</dbReference>
<accession>A0A5C6A4Q7</accession>
<dbReference type="Gene3D" id="3.40.30.10">
    <property type="entry name" value="Glutaredoxin"/>
    <property type="match status" value="1"/>
</dbReference>
<dbReference type="Pfam" id="PF09865">
    <property type="entry name" value="DUF2092"/>
    <property type="match status" value="1"/>
</dbReference>
<dbReference type="CDD" id="cd02966">
    <property type="entry name" value="TlpA_like_family"/>
    <property type="match status" value="1"/>
</dbReference>
<organism evidence="2 3">
    <name type="scientific">Neorhodopirellula pilleata</name>
    <dbReference type="NCBI Taxonomy" id="2714738"/>
    <lineage>
        <taxon>Bacteria</taxon>
        <taxon>Pseudomonadati</taxon>
        <taxon>Planctomycetota</taxon>
        <taxon>Planctomycetia</taxon>
        <taxon>Pirellulales</taxon>
        <taxon>Pirellulaceae</taxon>
        <taxon>Neorhodopirellula</taxon>
    </lineage>
</organism>
<keyword evidence="3" id="KW-1185">Reference proteome</keyword>
<protein>
    <submittedName>
        <fullName evidence="2">Thiol-disulfide oxidoreductase ResA</fullName>
    </submittedName>
</protein>
<dbReference type="PANTHER" id="PTHR42852">
    <property type="entry name" value="THIOL:DISULFIDE INTERCHANGE PROTEIN DSBE"/>
    <property type="match status" value="1"/>
</dbReference>
<sequence>MSFWNRLPLKVILPLCAAWLFSPTPHLIHGQDETPNPDKEAFEASDEVKSILVPLFSQISKADMSRAKVELAVETVMNGEIVSKEESTFQIASKYPASYTIYYKSAEDRMRIFSDGQLSTVAMSPEAFFELPDVLDCQAVVRSSPITLGPYPEPMLALTMAGVDPALTFLSGMNSVDVIGPTKFRGRTDSIRLRGQQDDGVTWDFWVTDDAQHRPLRLLINLTPMLVATGQVRVPQGYELSLRYDFVSWRITGEVDENLFRFSADQEATKYASLEDYNKKKELKLGHHPLLGKSVPAYTLRMLDGSELSSEELKDKIVVLDFWATWCTPCMKAMPVIAKTVNSYADQDVVFFAVNVGENANLVKGFAEEQDWGVDVAVDPQGDMIEALSAKRIPLTLVIGKGGVVEAAHVGYPGPEALAQRFKDELDVLVQGGRIASSKE</sequence>
<name>A0A5C6A4Q7_9BACT</name>
<dbReference type="InterPro" id="IPR013740">
    <property type="entry name" value="Redoxin"/>
</dbReference>
<evidence type="ECO:0000259" key="1">
    <source>
        <dbReference type="PROSITE" id="PS51352"/>
    </source>
</evidence>
<comment type="caution">
    <text evidence="2">The sequence shown here is derived from an EMBL/GenBank/DDBJ whole genome shotgun (WGS) entry which is preliminary data.</text>
</comment>